<dbReference type="EMBL" id="FQVN01000002">
    <property type="protein sequence ID" value="SHF11806.1"/>
    <property type="molecule type" value="Genomic_DNA"/>
</dbReference>
<evidence type="ECO:0000256" key="1">
    <source>
        <dbReference type="ARBA" id="ARBA00001974"/>
    </source>
</evidence>
<evidence type="ECO:0000313" key="8">
    <source>
        <dbReference type="EMBL" id="BAE98079.1"/>
    </source>
</evidence>
<sequence length="508" mass="55059">MLLISPDEAARRTYDACVIGSGASGSVAAAVLAERGLSVLVVEQGGPIPPGADGEDHEDPDGWAFARRDGRWTRDGYPWTAMALGGGTLFYAGMSYRYQQTDLAPPSSFLGAADYDHWQVGLADLEPHYEWIEYQLAIAGPSRKQVGDYVFPVYHRPSLPLTPPGAALAEGARSLHLTPLPTPVAISGVRDRFGPGCAQTTPCTSFSCPTKAKADVVSRVLAPAEGDVSVVVHTRVVRLVASSPHRVDAVEVLDRENGTRLTLRARRFLLAANAIQSAALLLRSTTRTEPDGIGNRHGLVGRHLAMKNSVYVRGTIPRRLPGYTPLRHRYSSVCVLDFLTGEAFPDGIGGLIHEANPWEPAAEREAARGTLLQVECLVGDRPQAENRVRLSRTRDRDGLPRIVMDYRPHPADLRRLAVLSERAHDILTKAGAVDVREVDTAYELGSAHLHGTLRAGRDPRTSVTDPFGRLHDHDNVWSVDGATFPFAGNPNPTLTIQANAHRIALAID</sequence>
<dbReference type="InterPro" id="IPR000172">
    <property type="entry name" value="GMC_OxRdtase_N"/>
</dbReference>
<keyword evidence="10" id="KW-1185">Reference proteome</keyword>
<dbReference type="Proteomes" id="UP000184501">
    <property type="component" value="Unassembled WGS sequence"/>
</dbReference>
<accession>Q0X0F7</accession>
<evidence type="ECO:0000313" key="10">
    <source>
        <dbReference type="Proteomes" id="UP000184501"/>
    </source>
</evidence>
<protein>
    <submittedName>
        <fullName evidence="9">Paromamine 6'-oxidase / 6'''-hydroxyneomycin C oxidase / 2'-deamino-2'-hydroxyparomamine 6'-oxidase</fullName>
    </submittedName>
    <submittedName>
        <fullName evidence="8">Putative dehydrogenase</fullName>
    </submittedName>
</protein>
<dbReference type="GO" id="GO:0016614">
    <property type="term" value="F:oxidoreductase activity, acting on CH-OH group of donors"/>
    <property type="evidence" value="ECO:0007669"/>
    <property type="project" value="InterPro"/>
</dbReference>
<dbReference type="InterPro" id="IPR036188">
    <property type="entry name" value="FAD/NAD-bd_sf"/>
</dbReference>
<dbReference type="PANTHER" id="PTHR42784">
    <property type="entry name" value="PYRANOSE 2-OXIDASE"/>
    <property type="match status" value="1"/>
</dbReference>
<dbReference type="Pfam" id="PF05199">
    <property type="entry name" value="GMC_oxred_C"/>
    <property type="match status" value="1"/>
</dbReference>
<evidence type="ECO:0000313" key="9">
    <source>
        <dbReference type="EMBL" id="SHF11806.1"/>
    </source>
</evidence>
<dbReference type="InterPro" id="IPR007867">
    <property type="entry name" value="GMC_OxRtase_C"/>
</dbReference>
<dbReference type="SUPFAM" id="SSF51905">
    <property type="entry name" value="FAD/NAD(P)-binding domain"/>
    <property type="match status" value="1"/>
</dbReference>
<dbReference type="SUPFAM" id="SSF54373">
    <property type="entry name" value="FAD-linked reductases, C-terminal domain"/>
    <property type="match status" value="1"/>
</dbReference>
<keyword evidence="5" id="KW-0560">Oxidoreductase</keyword>
<evidence type="ECO:0000256" key="5">
    <source>
        <dbReference type="ARBA" id="ARBA00023002"/>
    </source>
</evidence>
<dbReference type="Pfam" id="PF13450">
    <property type="entry name" value="NAD_binding_8"/>
    <property type="match status" value="1"/>
</dbReference>
<evidence type="ECO:0000256" key="2">
    <source>
        <dbReference type="ARBA" id="ARBA00010790"/>
    </source>
</evidence>
<keyword evidence="4" id="KW-0274">FAD</keyword>
<dbReference type="RefSeq" id="WP_073480774.1">
    <property type="nucleotide sequence ID" value="NZ_FQVN01000002.1"/>
</dbReference>
<evidence type="ECO:0000259" key="7">
    <source>
        <dbReference type="Pfam" id="PF05199"/>
    </source>
</evidence>
<comment type="cofactor">
    <cofactor evidence="1">
        <name>FAD</name>
        <dbReference type="ChEBI" id="CHEBI:57692"/>
    </cofactor>
</comment>
<dbReference type="Gene3D" id="3.50.50.60">
    <property type="entry name" value="FAD/NAD(P)-binding domain"/>
    <property type="match status" value="2"/>
</dbReference>
<feature type="domain" description="Glucose-methanol-choline oxidoreductase N-terminal" evidence="6">
    <location>
        <begin position="196"/>
        <end position="295"/>
    </location>
</feature>
<reference evidence="8" key="1">
    <citation type="journal article" date="2006" name="J. Antibiot.">
        <title>Biosynthesis of 2-deoxystreptamine-containing antibiotics in Streptoalloteichus hindustanus JCM 3268: characterization of 2-deoxy-scyllo-inosose synthase.</title>
        <authorList>
            <person name="Hirayama T."/>
            <person name="Tamegai H."/>
            <person name="Kudo F."/>
            <person name="Kojima K."/>
            <person name="Kakinuma K."/>
            <person name="Eguchi T."/>
        </authorList>
    </citation>
    <scope>NUCLEOTIDE SEQUENCE</scope>
    <source>
        <strain evidence="8">JCM 3268</strain>
    </source>
</reference>
<dbReference type="PANTHER" id="PTHR42784:SF1">
    <property type="entry name" value="PYRANOSE 2-OXIDASE"/>
    <property type="match status" value="1"/>
</dbReference>
<gene>
    <name evidence="8" type="primary">alloE</name>
    <name evidence="9" type="ORF">SAMN05444320_102565</name>
</gene>
<dbReference type="Pfam" id="PF00732">
    <property type="entry name" value="GMC_oxred_N"/>
    <property type="match status" value="1"/>
</dbReference>
<name>Q0X0F7_STRHI</name>
<evidence type="ECO:0000256" key="4">
    <source>
        <dbReference type="ARBA" id="ARBA00022827"/>
    </source>
</evidence>
<dbReference type="GO" id="GO:0050660">
    <property type="term" value="F:flavin adenine dinucleotide binding"/>
    <property type="evidence" value="ECO:0007669"/>
    <property type="project" value="InterPro"/>
</dbReference>
<reference evidence="9 10" key="2">
    <citation type="submission" date="2016-11" db="EMBL/GenBank/DDBJ databases">
        <authorList>
            <person name="Jaros S."/>
            <person name="Januszkiewicz K."/>
            <person name="Wedrychowicz H."/>
        </authorList>
    </citation>
    <scope>NUCLEOTIDE SEQUENCE [LARGE SCALE GENOMIC DNA]</scope>
    <source>
        <strain evidence="9 10">DSM 44523</strain>
    </source>
</reference>
<feature type="domain" description="Glucose-methanol-choline oxidoreductase C-terminal" evidence="7">
    <location>
        <begin position="382"/>
        <end position="500"/>
    </location>
</feature>
<comment type="similarity">
    <text evidence="2">Belongs to the GMC oxidoreductase family.</text>
</comment>
<dbReference type="OrthoDB" id="9798604at2"/>
<evidence type="ECO:0000259" key="6">
    <source>
        <dbReference type="Pfam" id="PF00732"/>
    </source>
</evidence>
<proteinExistence type="inferred from homology"/>
<dbReference type="AlphaFoldDB" id="Q0X0F7"/>
<organism evidence="8">
    <name type="scientific">Streptoalloteichus hindustanus</name>
    <dbReference type="NCBI Taxonomy" id="2017"/>
    <lineage>
        <taxon>Bacteria</taxon>
        <taxon>Bacillati</taxon>
        <taxon>Actinomycetota</taxon>
        <taxon>Actinomycetes</taxon>
        <taxon>Pseudonocardiales</taxon>
        <taxon>Pseudonocardiaceae</taxon>
        <taxon>Streptoalloteichus</taxon>
    </lineage>
</organism>
<evidence type="ECO:0000256" key="3">
    <source>
        <dbReference type="ARBA" id="ARBA00022630"/>
    </source>
</evidence>
<dbReference type="InterPro" id="IPR051473">
    <property type="entry name" value="P2Ox-like"/>
</dbReference>
<dbReference type="EMBL" id="AB103327">
    <property type="protein sequence ID" value="BAE98079.1"/>
    <property type="molecule type" value="Genomic_DNA"/>
</dbReference>
<dbReference type="STRING" id="2017.SAMN05444320_102565"/>
<keyword evidence="3" id="KW-0285">Flavoprotein</keyword>